<dbReference type="SUPFAM" id="SSF53822">
    <property type="entry name" value="Periplasmic binding protein-like I"/>
    <property type="match status" value="1"/>
</dbReference>
<dbReference type="NCBIfam" id="NF041285">
    <property type="entry name" value="ABC_SBP_TrpX"/>
    <property type="match status" value="1"/>
</dbReference>
<reference evidence="1 2" key="1">
    <citation type="journal article" date="2015" name="Genome Announc.">
        <title>Expanding the biotechnology potential of lactobacilli through comparative genomics of 213 strains and associated genera.</title>
        <authorList>
            <person name="Sun Z."/>
            <person name="Harris H.M."/>
            <person name="McCann A."/>
            <person name="Guo C."/>
            <person name="Argimon S."/>
            <person name="Zhang W."/>
            <person name="Yang X."/>
            <person name="Jeffery I.B."/>
            <person name="Cooney J.C."/>
            <person name="Kagawa T.F."/>
            <person name="Liu W."/>
            <person name="Song Y."/>
            <person name="Salvetti E."/>
            <person name="Wrobel A."/>
            <person name="Rasinkangas P."/>
            <person name="Parkhill J."/>
            <person name="Rea M.C."/>
            <person name="O'Sullivan O."/>
            <person name="Ritari J."/>
            <person name="Douillard F.P."/>
            <person name="Paul Ross R."/>
            <person name="Yang R."/>
            <person name="Briner A.E."/>
            <person name="Felis G.E."/>
            <person name="de Vos W.M."/>
            <person name="Barrangou R."/>
            <person name="Klaenhammer T.R."/>
            <person name="Caufield P.W."/>
            <person name="Cui Y."/>
            <person name="Zhang H."/>
            <person name="O'Toole P.W."/>
        </authorList>
    </citation>
    <scope>NUCLEOTIDE SEQUENCE [LARGE SCALE GENOMIC DNA]</scope>
    <source>
        <strain evidence="1 2">DSM 17758</strain>
    </source>
</reference>
<dbReference type="CDD" id="cd06325">
    <property type="entry name" value="PBP1_ABC_unchar_transporter"/>
    <property type="match status" value="1"/>
</dbReference>
<dbReference type="InterPro" id="IPR007487">
    <property type="entry name" value="ABC_transpt-TYRBP-like"/>
</dbReference>
<accession>A0A0R1W5L3</accession>
<dbReference type="InterPro" id="IPR028082">
    <property type="entry name" value="Peripla_BP_I"/>
</dbReference>
<protein>
    <submittedName>
        <fullName evidence="1">ABC transporter, substrate binding protein</fullName>
    </submittedName>
</protein>
<dbReference type="PATRIC" id="fig|1423735.3.peg.1358"/>
<dbReference type="PANTHER" id="PTHR35271:SF1">
    <property type="entry name" value="ABC TRANSPORTER, SUBSTRATE-BINDING LIPOPROTEIN"/>
    <property type="match status" value="1"/>
</dbReference>
<dbReference type="PANTHER" id="PTHR35271">
    <property type="entry name" value="ABC TRANSPORTER, SUBSTRATE-BINDING LIPOPROTEIN-RELATED"/>
    <property type="match status" value="1"/>
</dbReference>
<evidence type="ECO:0000313" key="1">
    <source>
        <dbReference type="EMBL" id="KRM10707.1"/>
    </source>
</evidence>
<comment type="caution">
    <text evidence="1">The sequence shown here is derived from an EMBL/GenBank/DDBJ whole genome shotgun (WGS) entry which is preliminary data.</text>
</comment>
<dbReference type="EMBL" id="AZFX01000036">
    <property type="protein sequence ID" value="KRM10707.1"/>
    <property type="molecule type" value="Genomic_DNA"/>
</dbReference>
<gene>
    <name evidence="1" type="ORF">FC15_GL001312</name>
</gene>
<dbReference type="Proteomes" id="UP000051315">
    <property type="component" value="Unassembled WGS sequence"/>
</dbReference>
<dbReference type="InterPro" id="IPR047776">
    <property type="entry name" value="ABC_SBP_TrpX-like"/>
</dbReference>
<name>A0A0R1W5L3_9LACO</name>
<proteinExistence type="predicted"/>
<dbReference type="Pfam" id="PF04392">
    <property type="entry name" value="ABC_sub_bind"/>
    <property type="match status" value="1"/>
</dbReference>
<organism evidence="1 2">
    <name type="scientific">Lapidilactobacillus concavus DSM 17758</name>
    <dbReference type="NCBI Taxonomy" id="1423735"/>
    <lineage>
        <taxon>Bacteria</taxon>
        <taxon>Bacillati</taxon>
        <taxon>Bacillota</taxon>
        <taxon>Bacilli</taxon>
        <taxon>Lactobacillales</taxon>
        <taxon>Lactobacillaceae</taxon>
        <taxon>Lapidilactobacillus</taxon>
    </lineage>
</organism>
<evidence type="ECO:0000313" key="2">
    <source>
        <dbReference type="Proteomes" id="UP000051315"/>
    </source>
</evidence>
<dbReference type="STRING" id="1423735.FC15_GL001312"/>
<sequence>MIGFIAALVVFLGFAFFYTQHPKKPAAKQIPVIGLLQLQSHPALDEIHQGFIAGLKSEGYTPGKNIKVDFQNAQADQSNLKTMSTKFINEKADLIGAIATPSAQAAANAAKGKTPIIIAGVTDPKGAKLVKSDKRPGTNVTGTSGESPLPKLLSLLRELVPTAKTIGVIYTSSDHGGEYNAKKFQALAIKSGVKVKMYTISNTNDMQQVAQKMVSEVDAIYAPQDNGVASAMKTLTNVANKEKKVIVASADTMVKDGGLASYAIKQFDLGKVAGQMAARVLNGRSTKTYPVAYVLKGNYVINEKEAKILSVKIPEHIMKDAETKGEIFK</sequence>
<dbReference type="Gene3D" id="3.40.50.2300">
    <property type="match status" value="2"/>
</dbReference>
<dbReference type="AlphaFoldDB" id="A0A0R1W5L3"/>
<keyword evidence="2" id="KW-1185">Reference proteome</keyword>